<dbReference type="Proteomes" id="UP000794436">
    <property type="component" value="Unassembled WGS sequence"/>
</dbReference>
<dbReference type="PANTHER" id="PTHR10774:SF190">
    <property type="entry name" value="C2 CALCIUM_LIPID-BINDING ENDONUCLEASE_EXONUCLEASE_PHOSPHATASE-RELATED"/>
    <property type="match status" value="1"/>
</dbReference>
<dbReference type="InterPro" id="IPR045050">
    <property type="entry name" value="Synaptotagmin_plant"/>
</dbReference>
<evidence type="ECO:0000256" key="8">
    <source>
        <dbReference type="ARBA" id="ARBA00022989"/>
    </source>
</evidence>
<dbReference type="PANTHER" id="PTHR10774">
    <property type="entry name" value="EXTENDED SYNAPTOTAGMIN-RELATED"/>
    <property type="match status" value="1"/>
</dbReference>
<feature type="domain" description="C2" evidence="14">
    <location>
        <begin position="546"/>
        <end position="662"/>
    </location>
</feature>
<dbReference type="GO" id="GO:0046872">
    <property type="term" value="F:metal ion binding"/>
    <property type="evidence" value="ECO:0007669"/>
    <property type="project" value="UniProtKB-KW"/>
</dbReference>
<dbReference type="GO" id="GO:0008289">
    <property type="term" value="F:lipid binding"/>
    <property type="evidence" value="ECO:0007669"/>
    <property type="project" value="UniProtKB-KW"/>
</dbReference>
<evidence type="ECO:0000259" key="15">
    <source>
        <dbReference type="PROSITE" id="PS51847"/>
    </source>
</evidence>
<gene>
    <name evidence="16" type="ORF">Poli38472_005259</name>
</gene>
<sequence length="679" mass="75947">MNAMSSAQAAKWTWATASMTMVLMSMVFVLTQQRRRRSIIQPLPGMAPANGTIAPRSQADVTIRRRTSQVSRHPLSPRRATSPRRKARAVVEPLPQSEAGSPAQAGAGKSPGLHLNRGLWNIFYVPYVSEAVSFLAGLVAILLTQLDHPYGAVGILVGVFFFRMKIMDTSFNHPPLLSDASKMQLVRSLDRETLHELLQDDLPRWVKFPDVEKCDWLNNTIETLWPYVKVAVARSVKDALRPALESLKAKLLMTELGFRGLDLGTAAPVINGVKSQKNLEEQVVIDVDLLNATQNSDVVLTFGNPGSRIHMNVEISDFLLRGTLRIVMKPLFPRWPTFGAISISFTEKPTINFHLKTMHVNLMELPALSSAFHNAIRSAVDNACVWPNKIVLPLVEDLSKLEIEALANNRPLGMLVIRNLRLNGLNPLYLSSRWTGMFQFHANLSVGKEKSSTEVVHGLTEQDFGDDAYHLLVLDPKTQDLSIALHYKEAFGKTHMIDSKWIHLDHLERHVPSDEFVAFGRDGVGRAEFELCWYPFSGLSKDQQRQSGEAPLPLDIASMGAVFIKLIRCERLSAMDMSGTSDPYVIFRVGARSKKSSIKGRSLNPVWDPPERFELIVTNERHDDLLATVMDYDYLKPDDEIGSVAIPLAQVQRSARLIETWTFENGGGSITLELEWKSF</sequence>
<evidence type="ECO:0000256" key="6">
    <source>
        <dbReference type="ARBA" id="ARBA00022737"/>
    </source>
</evidence>
<dbReference type="PROSITE" id="PS50004">
    <property type="entry name" value="C2"/>
    <property type="match status" value="1"/>
</dbReference>
<comment type="subcellular location">
    <subcellularLocation>
        <location evidence="1">Membrane</location>
        <topology evidence="1">Single-pass membrane protein</topology>
    </subcellularLocation>
</comment>
<keyword evidence="10" id="KW-0446">Lipid-binding</keyword>
<keyword evidence="5" id="KW-0479">Metal-binding</keyword>
<feature type="domain" description="SMP-LTD" evidence="15">
    <location>
        <begin position="210"/>
        <end position="395"/>
    </location>
</feature>
<keyword evidence="9" id="KW-0445">Lipid transport</keyword>
<keyword evidence="11 13" id="KW-0472">Membrane</keyword>
<evidence type="ECO:0000256" key="7">
    <source>
        <dbReference type="ARBA" id="ARBA00022837"/>
    </source>
</evidence>
<evidence type="ECO:0000256" key="4">
    <source>
        <dbReference type="ARBA" id="ARBA00022692"/>
    </source>
</evidence>
<dbReference type="Pfam" id="PF17047">
    <property type="entry name" value="SMP_LBD"/>
    <property type="match status" value="1"/>
</dbReference>
<proteinExistence type="inferred from homology"/>
<evidence type="ECO:0000256" key="10">
    <source>
        <dbReference type="ARBA" id="ARBA00023121"/>
    </source>
</evidence>
<evidence type="ECO:0000256" key="9">
    <source>
        <dbReference type="ARBA" id="ARBA00023055"/>
    </source>
</evidence>
<dbReference type="OrthoDB" id="128762at2759"/>
<dbReference type="Pfam" id="PF00168">
    <property type="entry name" value="C2"/>
    <property type="match status" value="1"/>
</dbReference>
<keyword evidence="6" id="KW-0677">Repeat</keyword>
<reference evidence="16" key="1">
    <citation type="submission" date="2019-03" db="EMBL/GenBank/DDBJ databases">
        <title>Long read genome sequence of the mycoparasitic Pythium oligandrum ATCC 38472 isolated from sugarbeet rhizosphere.</title>
        <authorList>
            <person name="Gaulin E."/>
        </authorList>
    </citation>
    <scope>NUCLEOTIDE SEQUENCE</scope>
    <source>
        <strain evidence="16">ATCC 38472_TT</strain>
    </source>
</reference>
<dbReference type="Gene3D" id="2.60.40.150">
    <property type="entry name" value="C2 domain"/>
    <property type="match status" value="1"/>
</dbReference>
<dbReference type="GO" id="GO:0016020">
    <property type="term" value="C:membrane"/>
    <property type="evidence" value="ECO:0007669"/>
    <property type="project" value="UniProtKB-SubCell"/>
</dbReference>
<dbReference type="SMART" id="SM00239">
    <property type="entry name" value="C2"/>
    <property type="match status" value="1"/>
</dbReference>
<evidence type="ECO:0000256" key="13">
    <source>
        <dbReference type="SAM" id="Phobius"/>
    </source>
</evidence>
<evidence type="ECO:0000256" key="1">
    <source>
        <dbReference type="ARBA" id="ARBA00004167"/>
    </source>
</evidence>
<dbReference type="CDD" id="cd21677">
    <property type="entry name" value="SMP_SYT"/>
    <property type="match status" value="1"/>
</dbReference>
<protein>
    <submittedName>
        <fullName evidence="16">Uncharacterized protein</fullName>
    </submittedName>
</protein>
<dbReference type="CDD" id="cd00030">
    <property type="entry name" value="C2"/>
    <property type="match status" value="1"/>
</dbReference>
<dbReference type="InterPro" id="IPR035892">
    <property type="entry name" value="C2_domain_sf"/>
</dbReference>
<dbReference type="InterPro" id="IPR039010">
    <property type="entry name" value="Synaptotagmin_SMP"/>
</dbReference>
<dbReference type="SUPFAM" id="SSF49562">
    <property type="entry name" value="C2 domain (Calcium/lipid-binding domain, CaLB)"/>
    <property type="match status" value="1"/>
</dbReference>
<dbReference type="InterPro" id="IPR031468">
    <property type="entry name" value="SMP_LBD"/>
</dbReference>
<accession>A0A8K1FHE8</accession>
<organism evidence="16 17">
    <name type="scientific">Pythium oligandrum</name>
    <name type="common">Mycoparasitic fungus</name>
    <dbReference type="NCBI Taxonomy" id="41045"/>
    <lineage>
        <taxon>Eukaryota</taxon>
        <taxon>Sar</taxon>
        <taxon>Stramenopiles</taxon>
        <taxon>Oomycota</taxon>
        <taxon>Peronosporomycetes</taxon>
        <taxon>Pythiales</taxon>
        <taxon>Pythiaceae</taxon>
        <taxon>Pythium</taxon>
    </lineage>
</organism>
<dbReference type="GO" id="GO:0006869">
    <property type="term" value="P:lipid transport"/>
    <property type="evidence" value="ECO:0007669"/>
    <property type="project" value="UniProtKB-KW"/>
</dbReference>
<comment type="caution">
    <text evidence="16">The sequence shown here is derived from an EMBL/GenBank/DDBJ whole genome shotgun (WGS) entry which is preliminary data.</text>
</comment>
<keyword evidence="3" id="KW-0813">Transport</keyword>
<evidence type="ECO:0000259" key="14">
    <source>
        <dbReference type="PROSITE" id="PS50004"/>
    </source>
</evidence>
<comment type="similarity">
    <text evidence="2">Belongs to the synaptotagmin family.</text>
</comment>
<dbReference type="PROSITE" id="PS51847">
    <property type="entry name" value="SMP"/>
    <property type="match status" value="1"/>
</dbReference>
<evidence type="ECO:0000256" key="2">
    <source>
        <dbReference type="ARBA" id="ARBA00006996"/>
    </source>
</evidence>
<evidence type="ECO:0000313" key="16">
    <source>
        <dbReference type="EMBL" id="TMW62641.1"/>
    </source>
</evidence>
<feature type="region of interest" description="Disordered" evidence="12">
    <location>
        <begin position="59"/>
        <end position="109"/>
    </location>
</feature>
<keyword evidence="4 13" id="KW-0812">Transmembrane</keyword>
<dbReference type="EMBL" id="SPLM01000073">
    <property type="protein sequence ID" value="TMW62641.1"/>
    <property type="molecule type" value="Genomic_DNA"/>
</dbReference>
<keyword evidence="7" id="KW-0106">Calcium</keyword>
<feature type="transmembrane region" description="Helical" evidence="13">
    <location>
        <begin position="119"/>
        <end position="143"/>
    </location>
</feature>
<evidence type="ECO:0000256" key="5">
    <source>
        <dbReference type="ARBA" id="ARBA00022723"/>
    </source>
</evidence>
<keyword evidence="8 13" id="KW-1133">Transmembrane helix</keyword>
<dbReference type="GO" id="GO:0005783">
    <property type="term" value="C:endoplasmic reticulum"/>
    <property type="evidence" value="ECO:0007669"/>
    <property type="project" value="TreeGrafter"/>
</dbReference>
<evidence type="ECO:0000256" key="11">
    <source>
        <dbReference type="ARBA" id="ARBA00023136"/>
    </source>
</evidence>
<evidence type="ECO:0000256" key="12">
    <source>
        <dbReference type="SAM" id="MobiDB-lite"/>
    </source>
</evidence>
<evidence type="ECO:0000313" key="17">
    <source>
        <dbReference type="Proteomes" id="UP000794436"/>
    </source>
</evidence>
<dbReference type="InterPro" id="IPR000008">
    <property type="entry name" value="C2_dom"/>
</dbReference>
<dbReference type="AlphaFoldDB" id="A0A8K1FHE8"/>
<feature type="transmembrane region" description="Helical" evidence="13">
    <location>
        <begin position="12"/>
        <end position="31"/>
    </location>
</feature>
<evidence type="ECO:0000256" key="3">
    <source>
        <dbReference type="ARBA" id="ARBA00022448"/>
    </source>
</evidence>
<name>A0A8K1FHE8_PYTOL</name>
<keyword evidence="17" id="KW-1185">Reference proteome</keyword>